<dbReference type="Pfam" id="PF12833">
    <property type="entry name" value="HTH_18"/>
    <property type="match status" value="1"/>
</dbReference>
<reference evidence="6" key="1">
    <citation type="submission" date="2016-04" db="EMBL/GenBank/DDBJ databases">
        <authorList>
            <person name="Lyu Z."/>
            <person name="Lyu W."/>
        </authorList>
    </citation>
    <scope>NUCLEOTIDE SEQUENCE [LARGE SCALE GENOMIC DNA]</scope>
    <source>
        <strain evidence="6">C44</strain>
    </source>
</reference>
<evidence type="ECO:0000313" key="5">
    <source>
        <dbReference type="EMBL" id="OAS89123.1"/>
    </source>
</evidence>
<accession>A0A179T9L3</accession>
<dbReference type="PROSITE" id="PS00041">
    <property type="entry name" value="HTH_ARAC_FAMILY_1"/>
    <property type="match status" value="1"/>
</dbReference>
<dbReference type="PANTHER" id="PTHR43280:SF28">
    <property type="entry name" value="HTH-TYPE TRANSCRIPTIONAL ACTIVATOR RHAS"/>
    <property type="match status" value="1"/>
</dbReference>
<feature type="domain" description="HTH araC/xylS-type" evidence="4">
    <location>
        <begin position="158"/>
        <end position="256"/>
    </location>
</feature>
<evidence type="ECO:0000256" key="1">
    <source>
        <dbReference type="ARBA" id="ARBA00023015"/>
    </source>
</evidence>
<protein>
    <submittedName>
        <fullName evidence="5">AraC family transcriptional regulator</fullName>
    </submittedName>
</protein>
<keyword evidence="6" id="KW-1185">Reference proteome</keyword>
<evidence type="ECO:0000313" key="6">
    <source>
        <dbReference type="Proteomes" id="UP000078534"/>
    </source>
</evidence>
<dbReference type="InterPro" id="IPR018062">
    <property type="entry name" value="HTH_AraC-typ_CS"/>
</dbReference>
<dbReference type="PANTHER" id="PTHR43280">
    <property type="entry name" value="ARAC-FAMILY TRANSCRIPTIONAL REGULATOR"/>
    <property type="match status" value="1"/>
</dbReference>
<evidence type="ECO:0000256" key="3">
    <source>
        <dbReference type="ARBA" id="ARBA00023163"/>
    </source>
</evidence>
<dbReference type="PROSITE" id="PS01124">
    <property type="entry name" value="HTH_ARAC_FAMILY_2"/>
    <property type="match status" value="1"/>
</dbReference>
<dbReference type="SUPFAM" id="SSF46689">
    <property type="entry name" value="Homeodomain-like"/>
    <property type="match status" value="2"/>
</dbReference>
<dbReference type="OrthoDB" id="345425at2"/>
<dbReference type="Pfam" id="PF02311">
    <property type="entry name" value="AraC_binding"/>
    <property type="match status" value="1"/>
</dbReference>
<dbReference type="Gene3D" id="2.60.120.10">
    <property type="entry name" value="Jelly Rolls"/>
    <property type="match status" value="1"/>
</dbReference>
<dbReference type="AlphaFoldDB" id="A0A179T9L3"/>
<dbReference type="InterPro" id="IPR009057">
    <property type="entry name" value="Homeodomain-like_sf"/>
</dbReference>
<sequence length="267" mass="30892">MINITGVFFDNLIPNWHTQTEKIDYNVFILMVKGKVAYSINGEQIIAEKGDLVYIPFGTLRGGENHESGGHQKYTVAFTIPENVAYTDPFPISKKFHKIKTRNPEYVKHRFERLFVDSRGDKKFRSYICVGILQELLGMFARELDSPTITPSKVKYTSIIENYLLKNYRKTIEIDQLAKLINRSPSYTISVFKELMGQSPIRYIHQLRIIEACNLLLNTDMTIVAISDYLGYYDPSYFSRMFKKLTAMSPKEFAMYGHQVEVSTLFS</sequence>
<keyword evidence="3" id="KW-0804">Transcription</keyword>
<name>A0A179T9L3_9BACI</name>
<dbReference type="RefSeq" id="WP_066324005.1">
    <property type="nucleotide sequence ID" value="NZ_LWSG01000001.1"/>
</dbReference>
<comment type="caution">
    <text evidence="5">The sequence shown here is derived from an EMBL/GenBank/DDBJ whole genome shotgun (WGS) entry which is preliminary data.</text>
</comment>
<dbReference type="InterPro" id="IPR003313">
    <property type="entry name" value="AraC-bd"/>
</dbReference>
<dbReference type="Gene3D" id="1.10.10.60">
    <property type="entry name" value="Homeodomain-like"/>
    <property type="match status" value="2"/>
</dbReference>
<dbReference type="STRING" id="152268.A6K24_00755"/>
<keyword evidence="2" id="KW-0238">DNA-binding</keyword>
<dbReference type="Proteomes" id="UP000078534">
    <property type="component" value="Unassembled WGS sequence"/>
</dbReference>
<dbReference type="GO" id="GO:0003700">
    <property type="term" value="F:DNA-binding transcription factor activity"/>
    <property type="evidence" value="ECO:0007669"/>
    <property type="project" value="InterPro"/>
</dbReference>
<dbReference type="SMART" id="SM00342">
    <property type="entry name" value="HTH_ARAC"/>
    <property type="match status" value="1"/>
</dbReference>
<gene>
    <name evidence="5" type="ORF">A6K24_00755</name>
</gene>
<dbReference type="EMBL" id="LWSG01000001">
    <property type="protein sequence ID" value="OAS89123.1"/>
    <property type="molecule type" value="Genomic_DNA"/>
</dbReference>
<evidence type="ECO:0000256" key="2">
    <source>
        <dbReference type="ARBA" id="ARBA00023125"/>
    </source>
</evidence>
<keyword evidence="1" id="KW-0805">Transcription regulation</keyword>
<evidence type="ECO:0000259" key="4">
    <source>
        <dbReference type="PROSITE" id="PS01124"/>
    </source>
</evidence>
<proteinExistence type="predicted"/>
<dbReference type="GO" id="GO:0043565">
    <property type="term" value="F:sequence-specific DNA binding"/>
    <property type="evidence" value="ECO:0007669"/>
    <property type="project" value="InterPro"/>
</dbReference>
<dbReference type="InterPro" id="IPR037923">
    <property type="entry name" value="HTH-like"/>
</dbReference>
<dbReference type="InterPro" id="IPR018060">
    <property type="entry name" value="HTH_AraC"/>
</dbReference>
<organism evidence="5 6">
    <name type="scientific">Metabacillus litoralis</name>
    <dbReference type="NCBI Taxonomy" id="152268"/>
    <lineage>
        <taxon>Bacteria</taxon>
        <taxon>Bacillati</taxon>
        <taxon>Bacillota</taxon>
        <taxon>Bacilli</taxon>
        <taxon>Bacillales</taxon>
        <taxon>Bacillaceae</taxon>
        <taxon>Metabacillus</taxon>
    </lineage>
</organism>
<dbReference type="InterPro" id="IPR014710">
    <property type="entry name" value="RmlC-like_jellyroll"/>
</dbReference>
<dbReference type="SUPFAM" id="SSF51215">
    <property type="entry name" value="Regulatory protein AraC"/>
    <property type="match status" value="1"/>
</dbReference>